<evidence type="ECO:0000313" key="2">
    <source>
        <dbReference type="Proteomes" id="UP001150603"/>
    </source>
</evidence>
<protein>
    <submittedName>
        <fullName evidence="1">Uncharacterized protein</fullName>
    </submittedName>
</protein>
<evidence type="ECO:0000313" key="1">
    <source>
        <dbReference type="EMBL" id="KAJ1945716.1"/>
    </source>
</evidence>
<dbReference type="Proteomes" id="UP001150603">
    <property type="component" value="Unassembled WGS sequence"/>
</dbReference>
<dbReference type="EMBL" id="JANBPW010001187">
    <property type="protein sequence ID" value="KAJ1945716.1"/>
    <property type="molecule type" value="Genomic_DNA"/>
</dbReference>
<accession>A0ACC1JBQ0</accession>
<reference evidence="1" key="1">
    <citation type="submission" date="2022-07" db="EMBL/GenBank/DDBJ databases">
        <title>Phylogenomic reconstructions and comparative analyses of Kickxellomycotina fungi.</title>
        <authorList>
            <person name="Reynolds N.K."/>
            <person name="Stajich J.E."/>
            <person name="Barry K."/>
            <person name="Grigoriev I.V."/>
            <person name="Crous P."/>
            <person name="Smith M.E."/>
        </authorList>
    </citation>
    <scope>NUCLEOTIDE SEQUENCE</scope>
    <source>
        <strain evidence="1">NRRL 5244</strain>
    </source>
</reference>
<sequence>MDYYGLKSTGRSSSCGSSRNNFRSDEHWAGNDSTLRSPSSGLSSPSYSIKLVPSAARVHSGHINRDMYSDMGSVNEKPGRQFPLRFPSIPQSDLDVSRVPTTKYTFLLKILRIGSTAISGLLIAVILAMQVYMLFRQHGVIIIPLFVCRLMLVGALAVLVLCDWAVLPKMFYFFPMFDDNRSWKGLGFSQIVVAFFVLGDSTLVGMQSDEGTFARVLFPCAVTFGCLMVAVGITYFVAGVIGGARLKVDRKERKVFATGMEA</sequence>
<name>A0ACC1JBQ0_9FUNG</name>
<gene>
    <name evidence="1" type="ORF">FBU59_002231</name>
</gene>
<keyword evidence="2" id="KW-1185">Reference proteome</keyword>
<proteinExistence type="predicted"/>
<comment type="caution">
    <text evidence="1">The sequence shown here is derived from an EMBL/GenBank/DDBJ whole genome shotgun (WGS) entry which is preliminary data.</text>
</comment>
<organism evidence="1 2">
    <name type="scientific">Linderina macrospora</name>
    <dbReference type="NCBI Taxonomy" id="4868"/>
    <lineage>
        <taxon>Eukaryota</taxon>
        <taxon>Fungi</taxon>
        <taxon>Fungi incertae sedis</taxon>
        <taxon>Zoopagomycota</taxon>
        <taxon>Kickxellomycotina</taxon>
        <taxon>Kickxellomycetes</taxon>
        <taxon>Kickxellales</taxon>
        <taxon>Kickxellaceae</taxon>
        <taxon>Linderina</taxon>
    </lineage>
</organism>